<feature type="region of interest" description="Disordered" evidence="2">
    <location>
        <begin position="100"/>
        <end position="155"/>
    </location>
</feature>
<sequence length="328" mass="34880">MRESKAAKEVEKVEKKENIMAFCTTLRSAVLDGKDVSTFWKPSQAAAKLRETQSAQLADSSAAVDEDAAAHGATAPDVAPLALDVDALVADAVAARQAVLAEKERKEREPPPAEEDVKEVVEEVEVPPPADANEAAKKPAWARTGEEAEAVEATEESELLAFAEGLDPESLDEEFASEELKDALVAMDRAKKTHEEEQWNRELVRAMNALANADAKAAAAARAAHGEGVPLPSNVDELTEAAKARIDEVAAERAARESAADERLAGAPAWDASTTVGGDEERETMAEGRRAAEEFLAENKEFKAVHSVSSAKAMLESGAAKQQEMAAA</sequence>
<dbReference type="PANTHER" id="PTHR41747:SF1">
    <property type="entry name" value="CHROMOSOME UNDETERMINED SCAFFOLD_128, WHOLE GENOME SHOTGUN SEQUENCE"/>
    <property type="match status" value="1"/>
</dbReference>
<evidence type="ECO:0000256" key="2">
    <source>
        <dbReference type="SAM" id="MobiDB-lite"/>
    </source>
</evidence>
<name>A0A830H8V0_9CHLO</name>
<feature type="compositionally biased region" description="Basic and acidic residues" evidence="2">
    <location>
        <begin position="253"/>
        <end position="264"/>
    </location>
</feature>
<feature type="region of interest" description="Disordered" evidence="2">
    <location>
        <begin position="57"/>
        <end position="77"/>
    </location>
</feature>
<reference evidence="3" key="1">
    <citation type="submission" date="2020-10" db="EMBL/GenBank/DDBJ databases">
        <title>Unveiling of a novel bifunctional photoreceptor, Dualchrome1, isolated from a cosmopolitan green alga.</title>
        <authorList>
            <person name="Suzuki S."/>
            <person name="Kawachi M."/>
        </authorList>
    </citation>
    <scope>NUCLEOTIDE SEQUENCE</scope>
    <source>
        <strain evidence="3">NIES 2893</strain>
    </source>
</reference>
<dbReference type="Proteomes" id="UP000660262">
    <property type="component" value="Unassembled WGS sequence"/>
</dbReference>
<protein>
    <submittedName>
        <fullName evidence="3">Uncharacterized protein</fullName>
    </submittedName>
</protein>
<organism evidence="3 4">
    <name type="scientific">Pycnococcus provasolii</name>
    <dbReference type="NCBI Taxonomy" id="41880"/>
    <lineage>
        <taxon>Eukaryota</taxon>
        <taxon>Viridiplantae</taxon>
        <taxon>Chlorophyta</taxon>
        <taxon>Pseudoscourfieldiophyceae</taxon>
        <taxon>Pseudoscourfieldiales</taxon>
        <taxon>Pycnococcaceae</taxon>
        <taxon>Pycnococcus</taxon>
    </lineage>
</organism>
<gene>
    <name evidence="3" type="ORF">PPROV_000177700</name>
</gene>
<keyword evidence="4" id="KW-1185">Reference proteome</keyword>
<dbReference type="EMBL" id="BNJQ01000004">
    <property type="protein sequence ID" value="GHP03022.1"/>
    <property type="molecule type" value="Genomic_DNA"/>
</dbReference>
<dbReference type="AlphaFoldDB" id="A0A830H8V0"/>
<feature type="coiled-coil region" evidence="1">
    <location>
        <begin position="177"/>
        <end position="216"/>
    </location>
</feature>
<proteinExistence type="predicted"/>
<keyword evidence="1" id="KW-0175">Coiled coil</keyword>
<feature type="compositionally biased region" description="Acidic residues" evidence="2">
    <location>
        <begin position="112"/>
        <end position="125"/>
    </location>
</feature>
<dbReference type="PANTHER" id="PTHR41747">
    <property type="entry name" value="CHROMOSOME UNDETERMINED SCAFFOLD_128, WHOLE GENOME SHOTGUN SEQUENCE"/>
    <property type="match status" value="1"/>
</dbReference>
<evidence type="ECO:0000313" key="4">
    <source>
        <dbReference type="Proteomes" id="UP000660262"/>
    </source>
</evidence>
<evidence type="ECO:0000313" key="3">
    <source>
        <dbReference type="EMBL" id="GHP03022.1"/>
    </source>
</evidence>
<comment type="caution">
    <text evidence="3">The sequence shown here is derived from an EMBL/GenBank/DDBJ whole genome shotgun (WGS) entry which is preliminary data.</text>
</comment>
<feature type="compositionally biased region" description="Basic and acidic residues" evidence="2">
    <location>
        <begin position="101"/>
        <end position="111"/>
    </location>
</feature>
<accession>A0A830H8V0</accession>
<evidence type="ECO:0000256" key="1">
    <source>
        <dbReference type="SAM" id="Coils"/>
    </source>
</evidence>
<feature type="region of interest" description="Disordered" evidence="2">
    <location>
        <begin position="253"/>
        <end position="289"/>
    </location>
</feature>